<dbReference type="EMBL" id="JBEPMY010000009">
    <property type="protein sequence ID" value="MET3756027.1"/>
    <property type="molecule type" value="Genomic_DNA"/>
</dbReference>
<proteinExistence type="predicted"/>
<keyword evidence="2" id="KW-1185">Reference proteome</keyword>
<organism evidence="1 2">
    <name type="scientific">Rhizobium binae</name>
    <dbReference type="NCBI Taxonomy" id="1138190"/>
    <lineage>
        <taxon>Bacteria</taxon>
        <taxon>Pseudomonadati</taxon>
        <taxon>Pseudomonadota</taxon>
        <taxon>Alphaproteobacteria</taxon>
        <taxon>Hyphomicrobiales</taxon>
        <taxon>Rhizobiaceae</taxon>
        <taxon>Rhizobium/Agrobacterium group</taxon>
        <taxon>Rhizobium</taxon>
    </lineage>
</organism>
<sequence length="109" mass="10738">MLLEEGAGAAVAPLPVSESLVTPVSVGAAGSVAASSYGSGPSTVRSEVEEDVSKTAEADAVFVDVSCAPPSVAGAGVAVDDCGDDCMSPGDIREDVTAPVKEDWTVALL</sequence>
<evidence type="ECO:0000313" key="2">
    <source>
        <dbReference type="Proteomes" id="UP001549077"/>
    </source>
</evidence>
<gene>
    <name evidence="1" type="ORF">ABID08_003400</name>
</gene>
<reference evidence="1 2" key="1">
    <citation type="submission" date="2024-06" db="EMBL/GenBank/DDBJ databases">
        <title>Genomic Encyclopedia of Type Strains, Phase IV (KMG-IV): sequencing the most valuable type-strain genomes for metagenomic binning, comparative biology and taxonomic classification.</title>
        <authorList>
            <person name="Goeker M."/>
        </authorList>
    </citation>
    <scope>NUCLEOTIDE SEQUENCE [LARGE SCALE GENOMIC DNA]</scope>
    <source>
        <strain evidence="1 2">DSM 29288</strain>
    </source>
</reference>
<dbReference type="GeneID" id="91153217"/>
<dbReference type="RefSeq" id="WP_246735347.1">
    <property type="nucleotide sequence ID" value="NZ_CP071611.1"/>
</dbReference>
<protein>
    <submittedName>
        <fullName evidence="1">Uncharacterized protein</fullName>
    </submittedName>
</protein>
<comment type="caution">
    <text evidence="1">The sequence shown here is derived from an EMBL/GenBank/DDBJ whole genome shotgun (WGS) entry which is preliminary data.</text>
</comment>
<evidence type="ECO:0000313" key="1">
    <source>
        <dbReference type="EMBL" id="MET3756027.1"/>
    </source>
</evidence>
<dbReference type="Proteomes" id="UP001549077">
    <property type="component" value="Unassembled WGS sequence"/>
</dbReference>
<name>A0ABV2ML12_9HYPH</name>
<accession>A0ABV2ML12</accession>